<keyword evidence="1" id="KW-0472">Membrane</keyword>
<dbReference type="InterPro" id="IPR046698">
    <property type="entry name" value="PedC-like"/>
</dbReference>
<evidence type="ECO:0000256" key="1">
    <source>
        <dbReference type="SAM" id="Phobius"/>
    </source>
</evidence>
<gene>
    <name evidence="2" type="ORF">AN619_06360</name>
</gene>
<dbReference type="PATRIC" id="fig|520762.4.peg.713"/>
<dbReference type="Gene3D" id="3.40.30.10">
    <property type="entry name" value="Glutaredoxin"/>
    <property type="match status" value="1"/>
</dbReference>
<sequence length="268" mass="31080">MMKYIKKIAIVGFFIIVIILVSFYLKSLSDEYVIDIKDANTFYEISDGYVYFGRPTCPSCELFKPLLTEVANKEKVQVYYFNTDYFRDNSLLTEEELREIFEKYKIEQVPILIKLVNGSLDSSFGANFVENEAEKIKKEIRDFITFKEFPVEYIPHYSIVIVLFIISTLIILMLFLLRYKIKSINAVFTTSMANISIITILILSIKPILDYIENNHLSGDPRIVALFLMAIVFNLVSLINLIVMYNKFKNKNKPGSLESDSISEIDRI</sequence>
<name>A0A140L981_9FIRM</name>
<keyword evidence="1" id="KW-1133">Transmembrane helix</keyword>
<organism evidence="2 3">
    <name type="scientific">Thermotalea metallivorans</name>
    <dbReference type="NCBI Taxonomy" id="520762"/>
    <lineage>
        <taxon>Bacteria</taxon>
        <taxon>Bacillati</taxon>
        <taxon>Bacillota</taxon>
        <taxon>Clostridia</taxon>
        <taxon>Peptostreptococcales</taxon>
        <taxon>Thermotaleaceae</taxon>
        <taxon>Thermotalea</taxon>
    </lineage>
</organism>
<feature type="transmembrane region" description="Helical" evidence="1">
    <location>
        <begin position="7"/>
        <end position="25"/>
    </location>
</feature>
<dbReference type="Proteomes" id="UP000070456">
    <property type="component" value="Unassembled WGS sequence"/>
</dbReference>
<accession>A0A140L981</accession>
<dbReference type="InterPro" id="IPR036249">
    <property type="entry name" value="Thioredoxin-like_sf"/>
</dbReference>
<dbReference type="CDD" id="cd02947">
    <property type="entry name" value="TRX_family"/>
    <property type="match status" value="1"/>
</dbReference>
<evidence type="ECO:0000313" key="3">
    <source>
        <dbReference type="Proteomes" id="UP000070456"/>
    </source>
</evidence>
<feature type="transmembrane region" description="Helical" evidence="1">
    <location>
        <begin position="157"/>
        <end position="177"/>
    </location>
</feature>
<dbReference type="EMBL" id="LOEE01000019">
    <property type="protein sequence ID" value="KXG77106.1"/>
    <property type="molecule type" value="Genomic_DNA"/>
</dbReference>
<feature type="transmembrane region" description="Helical" evidence="1">
    <location>
        <begin position="223"/>
        <end position="243"/>
    </location>
</feature>
<reference evidence="2 3" key="1">
    <citation type="submission" date="2015-12" db="EMBL/GenBank/DDBJ databases">
        <title>Draft genome sequence of the thermoanaerobe Thermotalea metallivorans, an isolate from the runoff channel of the Great Artesian Basin, Australia.</title>
        <authorList>
            <person name="Patel B.K."/>
        </authorList>
    </citation>
    <scope>NUCLEOTIDE SEQUENCE [LARGE SCALE GENOMIC DNA]</scope>
    <source>
        <strain evidence="2 3">B2-1</strain>
    </source>
</reference>
<evidence type="ECO:0000313" key="2">
    <source>
        <dbReference type="EMBL" id="KXG77106.1"/>
    </source>
</evidence>
<proteinExistence type="predicted"/>
<dbReference type="Pfam" id="PF20207">
    <property type="entry name" value="DUF6568"/>
    <property type="match status" value="1"/>
</dbReference>
<dbReference type="STRING" id="520762.AN619_06360"/>
<dbReference type="SUPFAM" id="SSF52833">
    <property type="entry name" value="Thioredoxin-like"/>
    <property type="match status" value="1"/>
</dbReference>
<feature type="transmembrane region" description="Helical" evidence="1">
    <location>
        <begin position="184"/>
        <end position="203"/>
    </location>
</feature>
<comment type="caution">
    <text evidence="2">The sequence shown here is derived from an EMBL/GenBank/DDBJ whole genome shotgun (WGS) entry which is preliminary data.</text>
</comment>
<evidence type="ECO:0008006" key="4">
    <source>
        <dbReference type="Google" id="ProtNLM"/>
    </source>
</evidence>
<dbReference type="AlphaFoldDB" id="A0A140L981"/>
<protein>
    <recommendedName>
        <fullName evidence="4">Thioredoxin domain-containing protein</fullName>
    </recommendedName>
</protein>
<keyword evidence="3" id="KW-1185">Reference proteome</keyword>
<keyword evidence="1" id="KW-0812">Transmembrane</keyword>